<feature type="region of interest" description="Disordered" evidence="1">
    <location>
        <begin position="38"/>
        <end position="76"/>
    </location>
</feature>
<evidence type="ECO:0008006" key="4">
    <source>
        <dbReference type="Google" id="ProtNLM"/>
    </source>
</evidence>
<gene>
    <name evidence="2" type="ORF">KSP40_PGU020925</name>
</gene>
<protein>
    <recommendedName>
        <fullName evidence="4">Ycf15</fullName>
    </recommendedName>
</protein>
<accession>A0ABR2LUC4</accession>
<proteinExistence type="predicted"/>
<evidence type="ECO:0000313" key="2">
    <source>
        <dbReference type="EMBL" id="KAK8950538.1"/>
    </source>
</evidence>
<name>A0ABR2LUC4_9ASPA</name>
<keyword evidence="3" id="KW-1185">Reference proteome</keyword>
<evidence type="ECO:0000256" key="1">
    <source>
        <dbReference type="SAM" id="MobiDB-lite"/>
    </source>
</evidence>
<comment type="caution">
    <text evidence="2">The sequence shown here is derived from an EMBL/GenBank/DDBJ whole genome shotgun (WGS) entry which is preliminary data.</text>
</comment>
<evidence type="ECO:0000313" key="3">
    <source>
        <dbReference type="Proteomes" id="UP001412067"/>
    </source>
</evidence>
<reference evidence="2 3" key="1">
    <citation type="journal article" date="2022" name="Nat. Plants">
        <title>Genomes of leafy and leafless Platanthera orchids illuminate the evolution of mycoheterotrophy.</title>
        <authorList>
            <person name="Li M.H."/>
            <person name="Liu K.W."/>
            <person name="Li Z."/>
            <person name="Lu H.C."/>
            <person name="Ye Q.L."/>
            <person name="Zhang D."/>
            <person name="Wang J.Y."/>
            <person name="Li Y.F."/>
            <person name="Zhong Z.M."/>
            <person name="Liu X."/>
            <person name="Yu X."/>
            <person name="Liu D.K."/>
            <person name="Tu X.D."/>
            <person name="Liu B."/>
            <person name="Hao Y."/>
            <person name="Liao X.Y."/>
            <person name="Jiang Y.T."/>
            <person name="Sun W.H."/>
            <person name="Chen J."/>
            <person name="Chen Y.Q."/>
            <person name="Ai Y."/>
            <person name="Zhai J.W."/>
            <person name="Wu S.S."/>
            <person name="Zhou Z."/>
            <person name="Hsiao Y.Y."/>
            <person name="Wu W.L."/>
            <person name="Chen Y.Y."/>
            <person name="Lin Y.F."/>
            <person name="Hsu J.L."/>
            <person name="Li C.Y."/>
            <person name="Wang Z.W."/>
            <person name="Zhao X."/>
            <person name="Zhong W.Y."/>
            <person name="Ma X.K."/>
            <person name="Ma L."/>
            <person name="Huang J."/>
            <person name="Chen G.Z."/>
            <person name="Huang M.Z."/>
            <person name="Huang L."/>
            <person name="Peng D.H."/>
            <person name="Luo Y.B."/>
            <person name="Zou S.Q."/>
            <person name="Chen S.P."/>
            <person name="Lan S."/>
            <person name="Tsai W.C."/>
            <person name="Van de Peer Y."/>
            <person name="Liu Z.J."/>
        </authorList>
    </citation>
    <scope>NUCLEOTIDE SEQUENCE [LARGE SCALE GENOMIC DNA]</scope>
    <source>
        <strain evidence="2">Lor288</strain>
    </source>
</reference>
<sequence length="76" mass="8475">MPRPGTPIALYLRNPSPTGSPRRRNLLPRTSKVLYLRTPLSAGNPNPPESRLPYFKSQHDSHVSIGMRAPSSITRL</sequence>
<organism evidence="2 3">
    <name type="scientific">Platanthera guangdongensis</name>
    <dbReference type="NCBI Taxonomy" id="2320717"/>
    <lineage>
        <taxon>Eukaryota</taxon>
        <taxon>Viridiplantae</taxon>
        <taxon>Streptophyta</taxon>
        <taxon>Embryophyta</taxon>
        <taxon>Tracheophyta</taxon>
        <taxon>Spermatophyta</taxon>
        <taxon>Magnoliopsida</taxon>
        <taxon>Liliopsida</taxon>
        <taxon>Asparagales</taxon>
        <taxon>Orchidaceae</taxon>
        <taxon>Orchidoideae</taxon>
        <taxon>Orchideae</taxon>
        <taxon>Orchidinae</taxon>
        <taxon>Platanthera</taxon>
    </lineage>
</organism>
<dbReference type="EMBL" id="JBBWWR010000015">
    <property type="protein sequence ID" value="KAK8950538.1"/>
    <property type="molecule type" value="Genomic_DNA"/>
</dbReference>
<feature type="region of interest" description="Disordered" evidence="1">
    <location>
        <begin position="1"/>
        <end position="25"/>
    </location>
</feature>
<dbReference type="Proteomes" id="UP001412067">
    <property type="component" value="Unassembled WGS sequence"/>
</dbReference>